<dbReference type="Proteomes" id="UP000273270">
    <property type="component" value="Chromosome"/>
</dbReference>
<evidence type="ECO:0000313" key="5">
    <source>
        <dbReference type="Proteomes" id="UP000255224"/>
    </source>
</evidence>
<dbReference type="REBASE" id="426169">
    <property type="entry name" value="M.Csh13533DndDP"/>
</dbReference>
<reference evidence="3" key="3">
    <citation type="submission" date="2018-11" db="EMBL/GenBank/DDBJ databases">
        <title>Proposal to divide the Flavobacteriaceae and reorganize its genera based on Amino Acid Identity values calculated from whole genome sequences.</title>
        <authorList>
            <person name="Nicholson A.C."/>
            <person name="Gulvik C.A."/>
            <person name="Whitney A.M."/>
            <person name="Humrighouse B.W."/>
            <person name="Bell M."/>
            <person name="Holmes B."/>
            <person name="Steigerwalt A."/>
            <person name="Villarma A."/>
            <person name="Sheth M."/>
            <person name="Batra D."/>
            <person name="Pryor J."/>
            <person name="Bernardet J.-F."/>
            <person name="Hugo C."/>
            <person name="Kampfer P."/>
            <person name="Newman J."/>
            <person name="Mcquiston J.R."/>
        </authorList>
    </citation>
    <scope>NUCLEOTIDE SEQUENCE [LARGE SCALE GENOMIC DNA]</scope>
    <source>
        <strain evidence="3">G0188</strain>
    </source>
</reference>
<dbReference type="PANTHER" id="PTHR32114:SF2">
    <property type="entry name" value="ABC TRANSPORTER ABCH.3"/>
    <property type="match status" value="1"/>
</dbReference>
<feature type="domain" description="Rad50/SbcC-type AAA" evidence="2">
    <location>
        <begin position="6"/>
        <end position="259"/>
    </location>
</feature>
<keyword evidence="1" id="KW-0175">Coiled coil</keyword>
<dbReference type="InterPro" id="IPR017599">
    <property type="entry name" value="DNA_S_DndD"/>
</dbReference>
<dbReference type="AlphaFoldDB" id="A0A376EFC4"/>
<dbReference type="EMBL" id="UFVQ01000003">
    <property type="protein sequence ID" value="STD07405.1"/>
    <property type="molecule type" value="Genomic_DNA"/>
</dbReference>
<evidence type="ECO:0000313" key="6">
    <source>
        <dbReference type="Proteomes" id="UP000273270"/>
    </source>
</evidence>
<dbReference type="PANTHER" id="PTHR32114">
    <property type="entry name" value="ABC TRANSPORTER ABCH.3"/>
    <property type="match status" value="1"/>
</dbReference>
<feature type="coiled-coil region" evidence="1">
    <location>
        <begin position="428"/>
        <end position="455"/>
    </location>
</feature>
<accession>A0A3G6LUW6</accession>
<evidence type="ECO:0000313" key="3">
    <source>
        <dbReference type="EMBL" id="AZA47034.1"/>
    </source>
</evidence>
<dbReference type="RefSeq" id="WP_123876813.1">
    <property type="nucleotide sequence ID" value="NZ_CP033920.1"/>
</dbReference>
<feature type="coiled-coil region" evidence="1">
    <location>
        <begin position="202"/>
        <end position="313"/>
    </location>
</feature>
<reference evidence="4 5" key="1">
    <citation type="submission" date="2018-06" db="EMBL/GenBank/DDBJ databases">
        <authorList>
            <consortium name="Pathogen Informatics"/>
            <person name="Doyle S."/>
        </authorList>
    </citation>
    <scope>NUCLEOTIDE SEQUENCE [LARGE SCALE GENOMIC DNA]</scope>
    <source>
        <strain evidence="4 5">NCTC13533</strain>
    </source>
</reference>
<evidence type="ECO:0000259" key="2">
    <source>
        <dbReference type="Pfam" id="PF13476"/>
    </source>
</evidence>
<gene>
    <name evidence="3" type="primary">dndD</name>
    <name evidence="3" type="ORF">EG346_01940</name>
    <name evidence="4" type="ORF">NCTC13533_04227</name>
</gene>
<dbReference type="NCBIfam" id="TIGR03185">
    <property type="entry name" value="DNA_S_dndD"/>
    <property type="match status" value="1"/>
</dbReference>
<dbReference type="Pfam" id="PF13476">
    <property type="entry name" value="AAA_23"/>
    <property type="match status" value="1"/>
</dbReference>
<feature type="coiled-coil region" evidence="1">
    <location>
        <begin position="489"/>
        <end position="516"/>
    </location>
</feature>
<dbReference type="REBASE" id="281468">
    <property type="entry name" value="M.Cca188DndDP"/>
</dbReference>
<organism evidence="4 5">
    <name type="scientific">Chryseobacterium carnipullorum</name>
    <dbReference type="NCBI Taxonomy" id="1124835"/>
    <lineage>
        <taxon>Bacteria</taxon>
        <taxon>Pseudomonadati</taxon>
        <taxon>Bacteroidota</taxon>
        <taxon>Flavobacteriia</taxon>
        <taxon>Flavobacteriales</taxon>
        <taxon>Weeksellaceae</taxon>
        <taxon>Chryseobacterium group</taxon>
        <taxon>Chryseobacterium</taxon>
    </lineage>
</organism>
<dbReference type="KEGG" id="ccau:EG346_01940"/>
<accession>A0A376EFC4</accession>
<proteinExistence type="predicted"/>
<dbReference type="InterPro" id="IPR027417">
    <property type="entry name" value="P-loop_NTPase"/>
</dbReference>
<dbReference type="EMBL" id="CP033920">
    <property type="protein sequence ID" value="AZA47034.1"/>
    <property type="molecule type" value="Genomic_DNA"/>
</dbReference>
<dbReference type="Gene3D" id="3.40.50.300">
    <property type="entry name" value="P-loop containing nucleotide triphosphate hydrolases"/>
    <property type="match status" value="2"/>
</dbReference>
<keyword evidence="6" id="KW-1185">Reference proteome</keyword>
<dbReference type="SUPFAM" id="SSF52540">
    <property type="entry name" value="P-loop containing nucleoside triphosphate hydrolases"/>
    <property type="match status" value="1"/>
</dbReference>
<dbReference type="GO" id="GO:0016887">
    <property type="term" value="F:ATP hydrolysis activity"/>
    <property type="evidence" value="ECO:0007669"/>
    <property type="project" value="InterPro"/>
</dbReference>
<sequence>MFIKEIELNNFRIYKGVNKIELLPKDNKNIIVVSGKNGFGKTTFLMSLVWCLYGRQMEKVDELYQKEIGDKGGYGKYIGNSLNRLANAEGDTKFSVSVTFRDVKIPEITCNEIKITRSYDVKTSTNDKVEVLIDGFQNELIQDLTTDGKQDGEEIFIRDFILPIEIAKFFFFDAEKIVSLAEINSPEQRRLLSKAYTEVLGIKKYEDLKDQLENIQDEYRKKSAKPQERQEFNDIENDIKNKQISIDDIDLQIQELNQEKIEKQSESNEIQMKLIQEGNMMTLEQLNILKNDEISLNEKINELQNDLKDLFDLIPFGLAGETLMDVSNQLSDEKNHRESKYKQEDVGEKTNQILGDIESAKKEFNGFVDVKVRDFYELQIKNLIKKYFFSDIPELPASFVSLHDFSDSETNELNSLVNNLKHTFKSVFTKLNDEYLRSKNELDSIRRKIRAAEKDAEDEYISKLREDKTRLDNRIFTIEKDIYDLGERTGAFKNEIKTLKQRQEELRKKIDDSRRYSEKDKKTQDLIHNLKDFIKDFKLTTKKKLEENVLSELNILMHKKGFIKKVVVDINQAGDDVDINLYNSRDEKIDKGSLSMGERQMYASALLKALVDESDIEFPVFIDSPMQKFDKDHAENVIREFYPNVSKQVILFPLIHKELTEGEFELLKPNISRAYIIRNISTDASNFVESEPENLINTYNELYAN</sequence>
<dbReference type="OrthoDB" id="9795626at2"/>
<evidence type="ECO:0000256" key="1">
    <source>
        <dbReference type="SAM" id="Coils"/>
    </source>
</evidence>
<dbReference type="GO" id="GO:0006302">
    <property type="term" value="P:double-strand break repair"/>
    <property type="evidence" value="ECO:0007669"/>
    <property type="project" value="InterPro"/>
</dbReference>
<dbReference type="InterPro" id="IPR038729">
    <property type="entry name" value="Rad50/SbcC_AAA"/>
</dbReference>
<protein>
    <submittedName>
        <fullName evidence="4">ATPase involved in DNA repair</fullName>
    </submittedName>
    <submittedName>
        <fullName evidence="3">DNA sulfur modification protein DndD</fullName>
    </submittedName>
</protein>
<evidence type="ECO:0000313" key="4">
    <source>
        <dbReference type="EMBL" id="STD07405.1"/>
    </source>
</evidence>
<name>A0A376EFC4_CHRCU</name>
<reference evidence="6" key="2">
    <citation type="submission" date="2018-11" db="EMBL/GenBank/DDBJ databases">
        <title>Proposal to divide the Flavobacteriaceae and reorganize its genera based on Amino Acid Identity values calculated from whole genome sequences.</title>
        <authorList>
            <person name="Nicholson A.C."/>
            <person name="Gulvik C.A."/>
            <person name="Whitney A.M."/>
            <person name="Humrighouse B.W."/>
            <person name="Bell M."/>
            <person name="Holmes B."/>
            <person name="Steigerwalt A.G."/>
            <person name="Villarma A."/>
            <person name="Sheth M."/>
            <person name="Batra D."/>
            <person name="Pryor J."/>
            <person name="Bernardet J.-F."/>
            <person name="Hugo C."/>
            <person name="Kampfer P."/>
            <person name="Newman J."/>
            <person name="McQuiston J.R."/>
        </authorList>
    </citation>
    <scope>NUCLEOTIDE SEQUENCE [LARGE SCALE GENOMIC DNA]</scope>
    <source>
        <strain evidence="6">G0188</strain>
    </source>
</reference>
<dbReference type="Proteomes" id="UP000255224">
    <property type="component" value="Unassembled WGS sequence"/>
</dbReference>